<keyword evidence="2" id="KW-1185">Reference proteome</keyword>
<dbReference type="AlphaFoldDB" id="A0AA88DZ46"/>
<evidence type="ECO:0000313" key="1">
    <source>
        <dbReference type="EMBL" id="GMN64541.1"/>
    </source>
</evidence>
<organism evidence="1 2">
    <name type="scientific">Ficus carica</name>
    <name type="common">Common fig</name>
    <dbReference type="NCBI Taxonomy" id="3494"/>
    <lineage>
        <taxon>Eukaryota</taxon>
        <taxon>Viridiplantae</taxon>
        <taxon>Streptophyta</taxon>
        <taxon>Embryophyta</taxon>
        <taxon>Tracheophyta</taxon>
        <taxon>Spermatophyta</taxon>
        <taxon>Magnoliopsida</taxon>
        <taxon>eudicotyledons</taxon>
        <taxon>Gunneridae</taxon>
        <taxon>Pentapetalae</taxon>
        <taxon>rosids</taxon>
        <taxon>fabids</taxon>
        <taxon>Rosales</taxon>
        <taxon>Moraceae</taxon>
        <taxon>Ficeae</taxon>
        <taxon>Ficus</taxon>
    </lineage>
</organism>
<evidence type="ECO:0000313" key="2">
    <source>
        <dbReference type="Proteomes" id="UP001187192"/>
    </source>
</evidence>
<proteinExistence type="predicted"/>
<comment type="caution">
    <text evidence="1">The sequence shown here is derived from an EMBL/GenBank/DDBJ whole genome shotgun (WGS) entry which is preliminary data.</text>
</comment>
<dbReference type="EMBL" id="BTGU01000185">
    <property type="protein sequence ID" value="GMN64541.1"/>
    <property type="molecule type" value="Genomic_DNA"/>
</dbReference>
<reference evidence="1" key="1">
    <citation type="submission" date="2023-07" db="EMBL/GenBank/DDBJ databases">
        <title>draft genome sequence of fig (Ficus carica).</title>
        <authorList>
            <person name="Takahashi T."/>
            <person name="Nishimura K."/>
        </authorList>
    </citation>
    <scope>NUCLEOTIDE SEQUENCE</scope>
</reference>
<protein>
    <submittedName>
        <fullName evidence="1">Uncharacterized protein</fullName>
    </submittedName>
</protein>
<sequence>MAASVISPMEVVRAGKGFHDFGDRGVATAFLPSHDDQPMLKIAMPA</sequence>
<accession>A0AA88DZ46</accession>
<name>A0AA88DZ46_FICCA</name>
<gene>
    <name evidence="1" type="ORF">TIFTF001_033622</name>
</gene>
<dbReference type="Proteomes" id="UP001187192">
    <property type="component" value="Unassembled WGS sequence"/>
</dbReference>